<keyword evidence="3" id="KW-1185">Reference proteome</keyword>
<dbReference type="AlphaFoldDB" id="M5FYV1"/>
<dbReference type="EMBL" id="JH795872">
    <property type="protein sequence ID" value="EJT98741.1"/>
    <property type="molecule type" value="Genomic_DNA"/>
</dbReference>
<dbReference type="GeneID" id="63684156"/>
<feature type="region of interest" description="Disordered" evidence="1">
    <location>
        <begin position="107"/>
        <end position="128"/>
    </location>
</feature>
<protein>
    <submittedName>
        <fullName evidence="2">Uncharacterized protein</fullName>
    </submittedName>
</protein>
<accession>M5FYV1</accession>
<name>M5FYV1_DACPD</name>
<dbReference type="HOGENOM" id="CLU_1796413_0_0_1"/>
<feature type="region of interest" description="Disordered" evidence="1">
    <location>
        <begin position="36"/>
        <end position="87"/>
    </location>
</feature>
<dbReference type="RefSeq" id="XP_040625639.1">
    <property type="nucleotide sequence ID" value="XM_040769094.1"/>
</dbReference>
<sequence>MPRTPPEKGRPFSAGYVQRCVEPVKGQLMPEKILAIRPPKAPPPRPSRCGDADVLPPSHLSISKIRPAPIVSSPQPEEGLPAGGSRHRALRAGQAITGRVGFWWVNPTHRPSRWRGKNGPHAGDSRATPGWQALAIPLCRMFDP</sequence>
<proteinExistence type="predicted"/>
<evidence type="ECO:0000256" key="1">
    <source>
        <dbReference type="SAM" id="MobiDB-lite"/>
    </source>
</evidence>
<dbReference type="Proteomes" id="UP000030653">
    <property type="component" value="Unassembled WGS sequence"/>
</dbReference>
<evidence type="ECO:0000313" key="3">
    <source>
        <dbReference type="Proteomes" id="UP000030653"/>
    </source>
</evidence>
<reference evidence="2 3" key="1">
    <citation type="journal article" date="2012" name="Science">
        <title>The Paleozoic origin of enzymatic lignin decomposition reconstructed from 31 fungal genomes.</title>
        <authorList>
            <person name="Floudas D."/>
            <person name="Binder M."/>
            <person name="Riley R."/>
            <person name="Barry K."/>
            <person name="Blanchette R.A."/>
            <person name="Henrissat B."/>
            <person name="Martinez A.T."/>
            <person name="Otillar R."/>
            <person name="Spatafora J.W."/>
            <person name="Yadav J.S."/>
            <person name="Aerts A."/>
            <person name="Benoit I."/>
            <person name="Boyd A."/>
            <person name="Carlson A."/>
            <person name="Copeland A."/>
            <person name="Coutinho P.M."/>
            <person name="de Vries R.P."/>
            <person name="Ferreira P."/>
            <person name="Findley K."/>
            <person name="Foster B."/>
            <person name="Gaskell J."/>
            <person name="Glotzer D."/>
            <person name="Gorecki P."/>
            <person name="Heitman J."/>
            <person name="Hesse C."/>
            <person name="Hori C."/>
            <person name="Igarashi K."/>
            <person name="Jurgens J.A."/>
            <person name="Kallen N."/>
            <person name="Kersten P."/>
            <person name="Kohler A."/>
            <person name="Kuees U."/>
            <person name="Kumar T.K.A."/>
            <person name="Kuo A."/>
            <person name="LaButti K."/>
            <person name="Larrondo L.F."/>
            <person name="Lindquist E."/>
            <person name="Ling A."/>
            <person name="Lombard V."/>
            <person name="Lucas S."/>
            <person name="Lundell T."/>
            <person name="Martin R."/>
            <person name="McLaughlin D.J."/>
            <person name="Morgenstern I."/>
            <person name="Morin E."/>
            <person name="Murat C."/>
            <person name="Nagy L.G."/>
            <person name="Nolan M."/>
            <person name="Ohm R.A."/>
            <person name="Patyshakuliyeva A."/>
            <person name="Rokas A."/>
            <person name="Ruiz-Duenas F.J."/>
            <person name="Sabat G."/>
            <person name="Salamov A."/>
            <person name="Samejima M."/>
            <person name="Schmutz J."/>
            <person name="Slot J.C."/>
            <person name="St John F."/>
            <person name="Stenlid J."/>
            <person name="Sun H."/>
            <person name="Sun S."/>
            <person name="Syed K."/>
            <person name="Tsang A."/>
            <person name="Wiebenga A."/>
            <person name="Young D."/>
            <person name="Pisabarro A."/>
            <person name="Eastwood D.C."/>
            <person name="Martin F."/>
            <person name="Cullen D."/>
            <person name="Grigoriev I.V."/>
            <person name="Hibbett D.S."/>
        </authorList>
    </citation>
    <scope>NUCLEOTIDE SEQUENCE [LARGE SCALE GENOMIC DNA]</scope>
    <source>
        <strain evidence="2 3">DJM-731 SS1</strain>
    </source>
</reference>
<gene>
    <name evidence="2" type="ORF">DACRYDRAFT_110640</name>
</gene>
<evidence type="ECO:0000313" key="2">
    <source>
        <dbReference type="EMBL" id="EJT98741.1"/>
    </source>
</evidence>
<organism evidence="2 3">
    <name type="scientific">Dacryopinax primogenitus (strain DJM 731)</name>
    <name type="common">Brown rot fungus</name>
    <dbReference type="NCBI Taxonomy" id="1858805"/>
    <lineage>
        <taxon>Eukaryota</taxon>
        <taxon>Fungi</taxon>
        <taxon>Dikarya</taxon>
        <taxon>Basidiomycota</taxon>
        <taxon>Agaricomycotina</taxon>
        <taxon>Dacrymycetes</taxon>
        <taxon>Dacrymycetales</taxon>
        <taxon>Dacrymycetaceae</taxon>
        <taxon>Dacryopinax</taxon>
    </lineage>
</organism>